<keyword evidence="2" id="KW-0378">Hydrolase</keyword>
<dbReference type="OrthoDB" id="9767366at2"/>
<dbReference type="KEGG" id="saca:FFV09_01515"/>
<proteinExistence type="predicted"/>
<protein>
    <submittedName>
        <fullName evidence="2">Amidohydrolase</fullName>
    </submittedName>
</protein>
<gene>
    <name evidence="2" type="ORF">FFV09_01515</name>
</gene>
<dbReference type="InterPro" id="IPR013108">
    <property type="entry name" value="Amidohydro_3"/>
</dbReference>
<dbReference type="PANTHER" id="PTHR22642:SF2">
    <property type="entry name" value="PROTEIN LONG AFTER FAR-RED 3"/>
    <property type="match status" value="1"/>
</dbReference>
<feature type="domain" description="Amidohydrolase 3" evidence="1">
    <location>
        <begin position="54"/>
        <end position="535"/>
    </location>
</feature>
<dbReference type="InterPro" id="IPR011059">
    <property type="entry name" value="Metal-dep_hydrolase_composite"/>
</dbReference>
<dbReference type="Pfam" id="PF07969">
    <property type="entry name" value="Amidohydro_3"/>
    <property type="match status" value="1"/>
</dbReference>
<evidence type="ECO:0000313" key="2">
    <source>
        <dbReference type="EMBL" id="QDH19653.1"/>
    </source>
</evidence>
<dbReference type="InterPro" id="IPR033932">
    <property type="entry name" value="YtcJ-like"/>
</dbReference>
<dbReference type="CDD" id="cd01300">
    <property type="entry name" value="YtcJ_like"/>
    <property type="match status" value="1"/>
</dbReference>
<sequence length="537" mass="58521">MTEQQYQGTLFKNGRIGLGASPSGADAVYAENGMIRAIGTSAELALQLSGRPHEVVDWAGAHVLPGLTDSHMHLSMQGVKLEALDFSETASKEQMLWQVRERAAKTPDGEWIFGLNWNENAFSPAEAPTLDELDEAAGSRPLYLTRTCFHAFLANREAFRRAGVTADTPDPPSGALGRNESGELNGWIYEEASKLLTAVQPEPDYAAKKAAIRRACEYALSLGLTAAHTEDLRYLGGIDVMRRIHRELREEGLRFRSHQLVFHEYLDEAEALGLRAGDGDEWLRIGAAKIFSDGAIGGRTALLNAPYHDAPSTMGMAIHPRERLHGITARARSLGFPIAVHAIGDGAAGLTLGAMEAYPLAGITSLPDRFIHAQVLDASLLERMTKLQLIADIQPRFVISDFPWVLERVGPERTDYLYAWKKMMDAGVICAGGSDAPIEPLNPLLGLHAAVARRRPGSLEPAEGYLPQERLSLERALWLFTEGSALAAAEENERGQIRPGFAADFTVLNRDIAAGENELTQARALMTVVNGQVAYRA</sequence>
<name>A0A4Y6UPU7_SACBS</name>
<dbReference type="AlphaFoldDB" id="A0A4Y6UPU7"/>
<dbReference type="InterPro" id="IPR032466">
    <property type="entry name" value="Metal_Hydrolase"/>
</dbReference>
<dbReference type="RefSeq" id="WP_141446042.1">
    <property type="nucleotide sequence ID" value="NZ_CP041217.1"/>
</dbReference>
<dbReference type="Gene3D" id="2.30.40.10">
    <property type="entry name" value="Urease, subunit C, domain 1"/>
    <property type="match status" value="1"/>
</dbReference>
<keyword evidence="3" id="KW-1185">Reference proteome</keyword>
<organism evidence="2 3">
    <name type="scientific">Saccharibacillus brassicae</name>
    <dbReference type="NCBI Taxonomy" id="2583377"/>
    <lineage>
        <taxon>Bacteria</taxon>
        <taxon>Bacillati</taxon>
        <taxon>Bacillota</taxon>
        <taxon>Bacilli</taxon>
        <taxon>Bacillales</taxon>
        <taxon>Paenibacillaceae</taxon>
        <taxon>Saccharibacillus</taxon>
    </lineage>
</organism>
<evidence type="ECO:0000313" key="3">
    <source>
        <dbReference type="Proteomes" id="UP000316968"/>
    </source>
</evidence>
<dbReference type="Proteomes" id="UP000316968">
    <property type="component" value="Chromosome"/>
</dbReference>
<accession>A0A4Y6UPU7</accession>
<reference evidence="2 3" key="1">
    <citation type="submission" date="2019-06" db="EMBL/GenBank/DDBJ databases">
        <title>Saccharibacillus brassicae sp. nov., an endophytic bacterium isolated from Chinese cabbage seeds (Brassica pekinensis).</title>
        <authorList>
            <person name="Jiang L."/>
            <person name="Lee J."/>
            <person name="Kim S.W."/>
        </authorList>
    </citation>
    <scope>NUCLEOTIDE SEQUENCE [LARGE SCALE GENOMIC DNA]</scope>
    <source>
        <strain evidence="3">KCTC 43072 / ATSA2</strain>
    </source>
</reference>
<dbReference type="EMBL" id="CP041217">
    <property type="protein sequence ID" value="QDH19653.1"/>
    <property type="molecule type" value="Genomic_DNA"/>
</dbReference>
<dbReference type="SUPFAM" id="SSF51556">
    <property type="entry name" value="Metallo-dependent hydrolases"/>
    <property type="match status" value="1"/>
</dbReference>
<evidence type="ECO:0000259" key="1">
    <source>
        <dbReference type="Pfam" id="PF07969"/>
    </source>
</evidence>
<dbReference type="PANTHER" id="PTHR22642">
    <property type="entry name" value="IMIDAZOLONEPROPIONASE"/>
    <property type="match status" value="1"/>
</dbReference>
<dbReference type="Gene3D" id="3.10.310.70">
    <property type="match status" value="1"/>
</dbReference>
<dbReference type="GO" id="GO:0016810">
    <property type="term" value="F:hydrolase activity, acting on carbon-nitrogen (but not peptide) bonds"/>
    <property type="evidence" value="ECO:0007669"/>
    <property type="project" value="InterPro"/>
</dbReference>
<dbReference type="Gene3D" id="3.20.20.140">
    <property type="entry name" value="Metal-dependent hydrolases"/>
    <property type="match status" value="1"/>
</dbReference>
<dbReference type="SUPFAM" id="SSF51338">
    <property type="entry name" value="Composite domain of metallo-dependent hydrolases"/>
    <property type="match status" value="1"/>
</dbReference>